<dbReference type="RefSeq" id="WP_207329278.1">
    <property type="nucleotide sequence ID" value="NZ_JAFMYW010000003.1"/>
</dbReference>
<feature type="domain" description="Outer membrane protein beta-barrel" evidence="2">
    <location>
        <begin position="26"/>
        <end position="205"/>
    </location>
</feature>
<comment type="caution">
    <text evidence="3">The sequence shown here is derived from an EMBL/GenBank/DDBJ whole genome shotgun (WGS) entry which is preliminary data.</text>
</comment>
<reference evidence="3 4" key="1">
    <citation type="submission" date="2021-03" db="EMBL/GenBank/DDBJ databases">
        <title>Fibrella sp. HMF5405 genome sequencing and assembly.</title>
        <authorList>
            <person name="Kang H."/>
            <person name="Kim H."/>
            <person name="Bae S."/>
            <person name="Joh K."/>
        </authorList>
    </citation>
    <scope>NUCLEOTIDE SEQUENCE [LARGE SCALE GENOMIC DNA]</scope>
    <source>
        <strain evidence="3 4">HMF5405</strain>
    </source>
</reference>
<dbReference type="Proteomes" id="UP000664628">
    <property type="component" value="Unassembled WGS sequence"/>
</dbReference>
<keyword evidence="4" id="KW-1185">Reference proteome</keyword>
<protein>
    <submittedName>
        <fullName evidence="3">PorT family protein</fullName>
    </submittedName>
</protein>
<proteinExistence type="predicted"/>
<organism evidence="3 4">
    <name type="scientific">Fibrella forsythiae</name>
    <dbReference type="NCBI Taxonomy" id="2817061"/>
    <lineage>
        <taxon>Bacteria</taxon>
        <taxon>Pseudomonadati</taxon>
        <taxon>Bacteroidota</taxon>
        <taxon>Cytophagia</taxon>
        <taxon>Cytophagales</taxon>
        <taxon>Spirosomataceae</taxon>
        <taxon>Fibrella</taxon>
    </lineage>
</organism>
<gene>
    <name evidence="3" type="ORF">J2I46_12000</name>
</gene>
<dbReference type="InterPro" id="IPR011250">
    <property type="entry name" value="OMP/PagP_B-barrel"/>
</dbReference>
<dbReference type="EMBL" id="JAFMYW010000003">
    <property type="protein sequence ID" value="MBO0949309.1"/>
    <property type="molecule type" value="Genomic_DNA"/>
</dbReference>
<feature type="chain" id="PRO_5045717125" evidence="1">
    <location>
        <begin position="28"/>
        <end position="232"/>
    </location>
</feature>
<evidence type="ECO:0000256" key="1">
    <source>
        <dbReference type="SAM" id="SignalP"/>
    </source>
</evidence>
<sequence length="232" mass="24840">MKTQLVNALLGSAFTIASLFVSTASFAQVQVGFRGGVNWGTVSEPSLLKNLPVQPELSPGPAAAIFLDIPVSDRVSFRPEVGYVQKGFVLREGTSFDLGIIDIPIGARVAYQTQSIQTGLLVKANLTDGPVQPYIFGGPAVGYSFDGRIRTRATALFTTQNMDVDLDFGNTLNPWDISAVGGLGLSAEMGTGKFFVEARYDYGLTRQLQVPLVNLPVRNRSVGVSLGYAFTL</sequence>
<dbReference type="SUPFAM" id="SSF56925">
    <property type="entry name" value="OMPA-like"/>
    <property type="match status" value="1"/>
</dbReference>
<evidence type="ECO:0000259" key="2">
    <source>
        <dbReference type="Pfam" id="PF13568"/>
    </source>
</evidence>
<name>A0ABS3JH27_9BACT</name>
<dbReference type="Pfam" id="PF13568">
    <property type="entry name" value="OMP_b-brl_2"/>
    <property type="match status" value="1"/>
</dbReference>
<evidence type="ECO:0000313" key="3">
    <source>
        <dbReference type="EMBL" id="MBO0949309.1"/>
    </source>
</evidence>
<accession>A0ABS3JH27</accession>
<keyword evidence="1" id="KW-0732">Signal</keyword>
<dbReference type="InterPro" id="IPR025665">
    <property type="entry name" value="Beta-barrel_OMP_2"/>
</dbReference>
<evidence type="ECO:0000313" key="4">
    <source>
        <dbReference type="Proteomes" id="UP000664628"/>
    </source>
</evidence>
<feature type="signal peptide" evidence="1">
    <location>
        <begin position="1"/>
        <end position="27"/>
    </location>
</feature>